<keyword evidence="1" id="KW-0808">Transferase</keyword>
<accession>Q2KKY2</accession>
<organism evidence="1">
    <name type="scientific">Siniperca chuatsi</name>
    <name type="common">Mandarin fish</name>
    <dbReference type="NCBI Taxonomy" id="119488"/>
    <lineage>
        <taxon>Eukaryota</taxon>
        <taxon>Metazoa</taxon>
        <taxon>Chordata</taxon>
        <taxon>Craniata</taxon>
        <taxon>Vertebrata</taxon>
        <taxon>Euteleostomi</taxon>
        <taxon>Actinopterygii</taxon>
        <taxon>Neopterygii</taxon>
        <taxon>Teleostei</taxon>
        <taxon>Neoteleostei</taxon>
        <taxon>Acanthomorphata</taxon>
        <taxon>Eupercaria</taxon>
        <taxon>Centrarchiformes</taxon>
        <taxon>Centrarchoidei</taxon>
        <taxon>Sinipercidae</taxon>
        <taxon>Siniperca</taxon>
    </lineage>
</organism>
<dbReference type="GO" id="GO:0003964">
    <property type="term" value="F:RNA-directed DNA polymerase activity"/>
    <property type="evidence" value="ECO:0007669"/>
    <property type="project" value="UniProtKB-KW"/>
</dbReference>
<keyword evidence="1" id="KW-0695">RNA-directed DNA polymerase</keyword>
<dbReference type="EMBL" id="AY909436">
    <property type="protein sequence ID" value="AAY79244.1"/>
    <property type="molecule type" value="mRNA"/>
</dbReference>
<sequence>TRFNPPGSVFPDSSNTNDLVDYFNYQCSSTLDLIAPLKNRQNSKTRKQPWLNDSIRSCKKNCRRAERRWKKSRLQVHFVAMKELLRLYNRMVKDARTCHFSALISAHQHNPRFLFKTVDQLVNPASPCAPAECDADCEKFLLHFAGKP</sequence>
<feature type="non-terminal residue" evidence="1">
    <location>
        <position position="148"/>
    </location>
</feature>
<reference evidence="1" key="1">
    <citation type="submission" date="2005-01" db="EMBL/GenBank/DDBJ databases">
        <title>Identification of Genes Involved in the Response of Siniperca chuatsi Infected with ISKNV Using Suppression Subtractive Hybridization.</title>
        <authorList>
            <person name="He W."/>
            <person name="Yin Z.X."/>
            <person name="Chen W.J."/>
            <person name="Guan H.J."/>
            <person name="Huo W.L."/>
            <person name="Li Y."/>
            <person name="He J.G."/>
        </authorList>
    </citation>
    <scope>NUCLEOTIDE SEQUENCE</scope>
</reference>
<name>Q2KKY2_SINCH</name>
<protein>
    <submittedName>
        <fullName evidence="1">Reverse transcriptase-like protein</fullName>
    </submittedName>
</protein>
<proteinExistence type="evidence at transcript level"/>
<feature type="non-terminal residue" evidence="1">
    <location>
        <position position="1"/>
    </location>
</feature>
<evidence type="ECO:0000313" key="1">
    <source>
        <dbReference type="EMBL" id="AAY79244.1"/>
    </source>
</evidence>
<keyword evidence="1" id="KW-0548">Nucleotidyltransferase</keyword>
<dbReference type="AlphaFoldDB" id="Q2KKY2"/>